<comment type="similarity">
    <text evidence="1">Belongs to the DinB family.</text>
</comment>
<dbReference type="EMBL" id="JBGXBU010000001">
    <property type="protein sequence ID" value="MFM4892171.1"/>
    <property type="molecule type" value="Genomic_DNA"/>
</dbReference>
<comment type="caution">
    <text evidence="3">The sequence shown here is derived from an EMBL/GenBank/DDBJ whole genome shotgun (WGS) entry which is preliminary data.</text>
</comment>
<keyword evidence="4" id="KW-1185">Reference proteome</keyword>
<evidence type="ECO:0000313" key="3">
    <source>
        <dbReference type="EMBL" id="MFM4892171.1"/>
    </source>
</evidence>
<evidence type="ECO:0000256" key="1">
    <source>
        <dbReference type="ARBA" id="ARBA00008635"/>
    </source>
</evidence>
<dbReference type="Pfam" id="PF05163">
    <property type="entry name" value="DinB"/>
    <property type="match status" value="1"/>
</dbReference>
<dbReference type="InterPro" id="IPR034660">
    <property type="entry name" value="DinB/YfiT-like"/>
</dbReference>
<dbReference type="RefSeq" id="WP_408788376.1">
    <property type="nucleotide sequence ID" value="NZ_JBGXBU010000001.1"/>
</dbReference>
<organism evidence="3 4">
    <name type="scientific">Aeromonas bivalvium</name>
    <dbReference type="NCBI Taxonomy" id="440079"/>
    <lineage>
        <taxon>Bacteria</taxon>
        <taxon>Pseudomonadati</taxon>
        <taxon>Pseudomonadota</taxon>
        <taxon>Gammaproteobacteria</taxon>
        <taxon>Aeromonadales</taxon>
        <taxon>Aeromonadaceae</taxon>
        <taxon>Aeromonas</taxon>
    </lineage>
</organism>
<gene>
    <name evidence="3" type="ORF">ACEUDJ_04660</name>
</gene>
<sequence length="167" mass="19239">MHFHKAFQYKKWANNELLDLGERQFSQLPESDATFFIRILNHTTVVDSLFISRISGEPEKYSGDNTLDTPSLSTLRQTMEQHDAWLVDFTQAVTADELQRNVTFRFIDGGIGQLSVEEILLHLLTHGSNHRGMASRVLAEHGLERPKDTFTRYLHETEPTRRENIGI</sequence>
<reference evidence="3 4" key="1">
    <citation type="submission" date="2024-09" db="EMBL/GenBank/DDBJ databases">
        <title>Aeromonas strains Genome sequencing and assembly.</title>
        <authorList>
            <person name="Hu X."/>
            <person name="Tang B."/>
        </authorList>
    </citation>
    <scope>NUCLEOTIDE SEQUENCE [LARGE SCALE GENOMIC DNA]</scope>
    <source>
        <strain evidence="3 4">NB23SCDHY001</strain>
    </source>
</reference>
<dbReference type="PANTHER" id="PTHR37302:SF1">
    <property type="entry name" value="PROTEIN DINB"/>
    <property type="match status" value="1"/>
</dbReference>
<protein>
    <submittedName>
        <fullName evidence="3">DinB family protein</fullName>
    </submittedName>
</protein>
<name>A0ABW9GLY4_9GAMM</name>
<keyword evidence="2" id="KW-0479">Metal-binding</keyword>
<dbReference type="InterPro" id="IPR007837">
    <property type="entry name" value="DinB"/>
</dbReference>
<evidence type="ECO:0000256" key="2">
    <source>
        <dbReference type="ARBA" id="ARBA00022723"/>
    </source>
</evidence>
<accession>A0ABW9GLY4</accession>
<dbReference type="Gene3D" id="1.20.120.450">
    <property type="entry name" value="dinb family like domain"/>
    <property type="match status" value="1"/>
</dbReference>
<dbReference type="PANTHER" id="PTHR37302">
    <property type="entry name" value="SLR1116 PROTEIN"/>
    <property type="match status" value="1"/>
</dbReference>
<dbReference type="Proteomes" id="UP001630969">
    <property type="component" value="Unassembled WGS sequence"/>
</dbReference>
<dbReference type="GeneID" id="97219365"/>
<proteinExistence type="inferred from homology"/>
<evidence type="ECO:0000313" key="4">
    <source>
        <dbReference type="Proteomes" id="UP001630969"/>
    </source>
</evidence>
<dbReference type="SUPFAM" id="SSF109854">
    <property type="entry name" value="DinB/YfiT-like putative metalloenzymes"/>
    <property type="match status" value="1"/>
</dbReference>